<dbReference type="Pfam" id="PF12937">
    <property type="entry name" value="F-box-like"/>
    <property type="match status" value="1"/>
</dbReference>
<dbReference type="SUPFAM" id="SSF81383">
    <property type="entry name" value="F-box domain"/>
    <property type="match status" value="1"/>
</dbReference>
<dbReference type="SMART" id="SM00256">
    <property type="entry name" value="FBOX"/>
    <property type="match status" value="1"/>
</dbReference>
<proteinExistence type="predicted"/>
<comment type="caution">
    <text evidence="2">The sequence shown here is derived from an EMBL/GenBank/DDBJ whole genome shotgun (WGS) entry which is preliminary data.</text>
</comment>
<reference evidence="3" key="1">
    <citation type="submission" date="2016-06" db="EMBL/GenBank/DDBJ databases">
        <title>Parallel loss of symbiosis genes in relatives of nitrogen-fixing non-legume Parasponia.</title>
        <authorList>
            <person name="Van Velzen R."/>
            <person name="Holmer R."/>
            <person name="Bu F."/>
            <person name="Rutten L."/>
            <person name="Van Zeijl A."/>
            <person name="Liu W."/>
            <person name="Santuari L."/>
            <person name="Cao Q."/>
            <person name="Sharma T."/>
            <person name="Shen D."/>
            <person name="Roswanjaya Y."/>
            <person name="Wardhani T."/>
            <person name="Kalhor M.S."/>
            <person name="Jansen J."/>
            <person name="Van den Hoogen J."/>
            <person name="Gungor B."/>
            <person name="Hartog M."/>
            <person name="Hontelez J."/>
            <person name="Verver J."/>
            <person name="Yang W.-C."/>
            <person name="Schijlen E."/>
            <person name="Repin R."/>
            <person name="Schilthuizen M."/>
            <person name="Schranz E."/>
            <person name="Heidstra R."/>
            <person name="Miyata K."/>
            <person name="Fedorova E."/>
            <person name="Kohlen W."/>
            <person name="Bisseling T."/>
            <person name="Smit S."/>
            <person name="Geurts R."/>
        </authorList>
    </citation>
    <scope>NUCLEOTIDE SEQUENCE [LARGE SCALE GENOMIC DNA]</scope>
    <source>
        <strain evidence="3">cv. RG33-2</strain>
    </source>
</reference>
<dbReference type="AlphaFoldDB" id="A0A2P5EIT5"/>
<sequence>MEAYPWKSITGMSSYSPVESQTKILVRCCHNLLPDELWVEIMSRLPVKSLLDCKCVQKSWCHLINTLIHDQRFVTKHLKNSGDRPSLSILYSCDVFSREFKGSFVTICSNENDDDGKIDHMDTIIEDFDLSFFRQHYRVSFPGCHCNGIICISGHPENNNVLLCNPALREFKLITSSCFAPSMGRNRKRLLGFGHDEVDNVYKVVRMFYKNGDLLGAEVHTLGVDHRNSWRRINIEAEELWTDCNRLMYQELQCKRIIYWLASGYCPVYRRIVSFDVHDEKFQLISLPALDDNFAATTETCFQVRYKLALWNELVALFEFYLPRCRCGKRWTCFSPKPIEMWILDVSLTGSGHTSYSWTKHLTIPPLGQIYHPVVFWKNDELILMSYSYSTDCPGKDSASSYNLSTQKVRSLHKIPETLEIISSFTYVQSLVSIS</sequence>
<name>A0A2P5EIT5_TREOI</name>
<dbReference type="STRING" id="63057.A0A2P5EIT5"/>
<dbReference type="Proteomes" id="UP000237000">
    <property type="component" value="Unassembled WGS sequence"/>
</dbReference>
<dbReference type="InterPro" id="IPR036047">
    <property type="entry name" value="F-box-like_dom_sf"/>
</dbReference>
<dbReference type="InParanoid" id="A0A2P5EIT5"/>
<protein>
    <submittedName>
        <fullName evidence="2">F-box domain containing protein</fullName>
    </submittedName>
</protein>
<dbReference type="InterPro" id="IPR001810">
    <property type="entry name" value="F-box_dom"/>
</dbReference>
<dbReference type="OrthoDB" id="1178748at2759"/>
<dbReference type="PANTHER" id="PTHR31111">
    <property type="entry name" value="BNAA05G37150D PROTEIN-RELATED"/>
    <property type="match status" value="1"/>
</dbReference>
<evidence type="ECO:0000313" key="3">
    <source>
        <dbReference type="Proteomes" id="UP000237000"/>
    </source>
</evidence>
<dbReference type="NCBIfam" id="TIGR01640">
    <property type="entry name" value="F_box_assoc_1"/>
    <property type="match status" value="1"/>
</dbReference>
<dbReference type="InterPro" id="IPR013187">
    <property type="entry name" value="F-box-assoc_dom_typ3"/>
</dbReference>
<evidence type="ECO:0000259" key="1">
    <source>
        <dbReference type="SMART" id="SM00256"/>
    </source>
</evidence>
<dbReference type="EMBL" id="JXTC01000148">
    <property type="protein sequence ID" value="PON85434.1"/>
    <property type="molecule type" value="Genomic_DNA"/>
</dbReference>
<dbReference type="Pfam" id="PF08268">
    <property type="entry name" value="FBA_3"/>
    <property type="match status" value="1"/>
</dbReference>
<dbReference type="InterPro" id="IPR017451">
    <property type="entry name" value="F-box-assoc_interact_dom"/>
</dbReference>
<keyword evidence="3" id="KW-1185">Reference proteome</keyword>
<dbReference type="Gene3D" id="1.20.1280.50">
    <property type="match status" value="1"/>
</dbReference>
<accession>A0A2P5EIT5</accession>
<feature type="domain" description="F-box" evidence="1">
    <location>
        <begin position="33"/>
        <end position="73"/>
    </location>
</feature>
<dbReference type="PANTHER" id="PTHR31111:SF136">
    <property type="entry name" value="F-BOX ASSOCIATED DOMAIN-CONTAINING PROTEIN"/>
    <property type="match status" value="1"/>
</dbReference>
<gene>
    <name evidence="2" type="ORF">TorRG33x02_188440</name>
</gene>
<dbReference type="FunCoup" id="A0A2P5EIT5">
    <property type="interactions" value="729"/>
</dbReference>
<evidence type="ECO:0000313" key="2">
    <source>
        <dbReference type="EMBL" id="PON85434.1"/>
    </source>
</evidence>
<organism evidence="2 3">
    <name type="scientific">Trema orientale</name>
    <name type="common">Charcoal tree</name>
    <name type="synonym">Celtis orientalis</name>
    <dbReference type="NCBI Taxonomy" id="63057"/>
    <lineage>
        <taxon>Eukaryota</taxon>
        <taxon>Viridiplantae</taxon>
        <taxon>Streptophyta</taxon>
        <taxon>Embryophyta</taxon>
        <taxon>Tracheophyta</taxon>
        <taxon>Spermatophyta</taxon>
        <taxon>Magnoliopsida</taxon>
        <taxon>eudicotyledons</taxon>
        <taxon>Gunneridae</taxon>
        <taxon>Pentapetalae</taxon>
        <taxon>rosids</taxon>
        <taxon>fabids</taxon>
        <taxon>Rosales</taxon>
        <taxon>Cannabaceae</taxon>
        <taxon>Trema</taxon>
    </lineage>
</organism>